<evidence type="ECO:0000313" key="2">
    <source>
        <dbReference type="Proteomes" id="UP000596145"/>
    </source>
</evidence>
<accession>A0A7T4EHX5</accession>
<organism evidence="1 2">
    <name type="scientific">Corynebacterium glucuronolyticum</name>
    <dbReference type="NCBI Taxonomy" id="39791"/>
    <lineage>
        <taxon>Bacteria</taxon>
        <taxon>Bacillati</taxon>
        <taxon>Actinomycetota</taxon>
        <taxon>Actinomycetes</taxon>
        <taxon>Mycobacteriales</taxon>
        <taxon>Corynebacteriaceae</taxon>
        <taxon>Corynebacterium</taxon>
    </lineage>
</organism>
<name>A0A7T4EHX5_9CORY</name>
<dbReference type="Proteomes" id="UP000596145">
    <property type="component" value="Chromosome"/>
</dbReference>
<gene>
    <name evidence="1" type="ORF">I6I10_03410</name>
</gene>
<proteinExistence type="predicted"/>
<protein>
    <submittedName>
        <fullName evidence="1">Uncharacterized protein</fullName>
    </submittedName>
</protein>
<sequence length="106" mass="12188">MAKTYQVDSTEFALQCGYQSDQEAADALGIPKEKAQDLTWTDSREVLYFRSNDSSLLKTITLPENVRLCLSIPEHLTWLPLTTMRFTPQGDYKPGQKLWRGYRISL</sequence>
<dbReference type="AlphaFoldDB" id="A0A7T4EHX5"/>
<evidence type="ECO:0000313" key="1">
    <source>
        <dbReference type="EMBL" id="QQB47659.1"/>
    </source>
</evidence>
<reference evidence="1 2" key="1">
    <citation type="submission" date="2020-12" db="EMBL/GenBank/DDBJ databases">
        <title>FDA dAtabase for Regulatory Grade micrObial Sequences (FDA-ARGOS): Supporting development and validation of Infectious Disease Dx tests.</title>
        <authorList>
            <person name="Sproer C."/>
            <person name="Gronow S."/>
            <person name="Severitt S."/>
            <person name="Schroder I."/>
            <person name="Tallon L."/>
            <person name="Sadzewicz L."/>
            <person name="Zhao X."/>
            <person name="Boylan J."/>
            <person name="Ott S."/>
            <person name="Bowen H."/>
            <person name="Vavikolanu K."/>
            <person name="Mehta A."/>
            <person name="Aluvathingal J."/>
            <person name="Nadendla S."/>
            <person name="Lowell S."/>
            <person name="Myers T."/>
            <person name="Yan Y."/>
            <person name="Sichtig H."/>
        </authorList>
    </citation>
    <scope>NUCLEOTIDE SEQUENCE [LARGE SCALE GENOMIC DNA]</scope>
    <source>
        <strain evidence="1 2">FDAARGOS_1053</strain>
    </source>
</reference>
<dbReference type="EMBL" id="CP066007">
    <property type="protein sequence ID" value="QQB47659.1"/>
    <property type="molecule type" value="Genomic_DNA"/>
</dbReference>